<evidence type="ECO:0000313" key="3">
    <source>
        <dbReference type="EMBL" id="EDM81328.1"/>
    </source>
</evidence>
<evidence type="ECO:0000256" key="2">
    <source>
        <dbReference type="SAM" id="SignalP"/>
    </source>
</evidence>
<dbReference type="PROSITE" id="PS51257">
    <property type="entry name" value="PROKAR_LIPOPROTEIN"/>
    <property type="match status" value="1"/>
</dbReference>
<organism evidence="3 4">
    <name type="scientific">Plesiocystis pacifica SIR-1</name>
    <dbReference type="NCBI Taxonomy" id="391625"/>
    <lineage>
        <taxon>Bacteria</taxon>
        <taxon>Pseudomonadati</taxon>
        <taxon>Myxococcota</taxon>
        <taxon>Polyangia</taxon>
        <taxon>Nannocystales</taxon>
        <taxon>Nannocystaceae</taxon>
        <taxon>Plesiocystis</taxon>
    </lineage>
</organism>
<feature type="compositionally biased region" description="Acidic residues" evidence="1">
    <location>
        <begin position="26"/>
        <end position="47"/>
    </location>
</feature>
<dbReference type="EMBL" id="ABCS01000004">
    <property type="protein sequence ID" value="EDM81328.1"/>
    <property type="molecule type" value="Genomic_DNA"/>
</dbReference>
<keyword evidence="4" id="KW-1185">Reference proteome</keyword>
<dbReference type="Proteomes" id="UP000005801">
    <property type="component" value="Unassembled WGS sequence"/>
</dbReference>
<proteinExistence type="predicted"/>
<feature type="region of interest" description="Disordered" evidence="1">
    <location>
        <begin position="24"/>
        <end position="97"/>
    </location>
</feature>
<reference evidence="3 4" key="1">
    <citation type="submission" date="2007-06" db="EMBL/GenBank/DDBJ databases">
        <authorList>
            <person name="Shimkets L."/>
            <person name="Ferriera S."/>
            <person name="Johnson J."/>
            <person name="Kravitz S."/>
            <person name="Beeson K."/>
            <person name="Sutton G."/>
            <person name="Rogers Y.-H."/>
            <person name="Friedman R."/>
            <person name="Frazier M."/>
            <person name="Venter J.C."/>
        </authorList>
    </citation>
    <scope>NUCLEOTIDE SEQUENCE [LARGE SCALE GENOMIC DNA]</scope>
    <source>
        <strain evidence="3 4">SIR-1</strain>
    </source>
</reference>
<protein>
    <recommendedName>
        <fullName evidence="5">Lipoprotein</fullName>
    </recommendedName>
</protein>
<gene>
    <name evidence="3" type="ORF">PPSIR1_40630</name>
</gene>
<evidence type="ECO:0008006" key="5">
    <source>
        <dbReference type="Google" id="ProtNLM"/>
    </source>
</evidence>
<keyword evidence="2" id="KW-0732">Signal</keyword>
<dbReference type="AlphaFoldDB" id="A6FYQ6"/>
<feature type="signal peptide" evidence="2">
    <location>
        <begin position="1"/>
        <end position="27"/>
    </location>
</feature>
<feature type="chain" id="PRO_5002693452" description="Lipoprotein" evidence="2">
    <location>
        <begin position="28"/>
        <end position="518"/>
    </location>
</feature>
<feature type="compositionally biased region" description="Low complexity" evidence="1">
    <location>
        <begin position="48"/>
        <end position="70"/>
    </location>
</feature>
<name>A6FYQ6_9BACT</name>
<evidence type="ECO:0000313" key="4">
    <source>
        <dbReference type="Proteomes" id="UP000005801"/>
    </source>
</evidence>
<accession>A6FYQ6</accession>
<evidence type="ECO:0000256" key="1">
    <source>
        <dbReference type="SAM" id="MobiDB-lite"/>
    </source>
</evidence>
<sequence length="518" mass="54910">MSRGRTLAWPSCALLALSLGCPSADDAAEEGADSTGTDEAETTETDTTDTGTETAEDSSGSSETDSSSESSEAESESESESTTGELPAEPFCSSGGWDPGRTVALVVNFGDDELSLLHADGTTTALDTAGASSLTAGGAGEFVYYGYRTGPGTYVNRTVDRDTGTQIWELDSSWWPVNPAYVHPSGRVAVGAYPDRNAESSSWIALSPEGMALTGVEPRLVQSVARDDGWVLTAGLTDVDWRRWDGSQTLDPTYFTLFDTGGAVTSADGSIRYPAKVDGVFSFVREEPNAPEVFPVPEAQALEDMGWFIDRFDFAGDWFMATAYDGQSEDKAGFLVTPEGGVIDVSDLPTPEGLELFDFDANEDAIDDQGRLFRMFRDGGSAWVWMYEPAVDLGGPGQPLGAPITEAVSGRLESRAPGVVSLWVSSGGGDWTGAPAEALAGPSLQVIYAPDGDTESVYLPYGGEPDPNGFSFNNGRFGADGKCVAHPPVDDLEGNWLIHDFALDETVTVARPGFVIWL</sequence>
<comment type="caution">
    <text evidence="3">The sequence shown here is derived from an EMBL/GenBank/DDBJ whole genome shotgun (WGS) entry which is preliminary data.</text>
</comment>